<dbReference type="Proteomes" id="UP000241986">
    <property type="component" value="Unassembled WGS sequence"/>
</dbReference>
<gene>
    <name evidence="1" type="ORF">DAA48_20960</name>
</gene>
<proteinExistence type="predicted"/>
<accession>A0A2T4MWI2</accession>
<dbReference type="RefSeq" id="WP_107684539.1">
    <property type="nucleotide sequence ID" value="NZ_PZKL01000045.1"/>
</dbReference>
<dbReference type="AlphaFoldDB" id="A0A2T4MWI2"/>
<comment type="caution">
    <text evidence="1">The sequence shown here is derived from an EMBL/GenBank/DDBJ whole genome shotgun (WGS) entry which is preliminary data.</text>
</comment>
<evidence type="ECO:0000313" key="1">
    <source>
        <dbReference type="EMBL" id="PTH78914.1"/>
    </source>
</evidence>
<sequence>MNVFIDGDTHKVDGVDVSTMTRAQQVSITSSIFCLFESFEGVVVMIAGEFANYSGFSYSEAMKSAVLNKERVEKDSVEYDIFDLNKSIDFKSLPYDESGLRIQGDNGSIICHDKASDQEVLNGLKDALKMFLLYKKTVQKVEECFFNMKNAENRISHLAQEGKTLDMIEVSPE</sequence>
<organism evidence="1 2">
    <name type="scientific">Aeromonas veronii</name>
    <dbReference type="NCBI Taxonomy" id="654"/>
    <lineage>
        <taxon>Bacteria</taxon>
        <taxon>Pseudomonadati</taxon>
        <taxon>Pseudomonadota</taxon>
        <taxon>Gammaproteobacteria</taxon>
        <taxon>Aeromonadales</taxon>
        <taxon>Aeromonadaceae</taxon>
        <taxon>Aeromonas</taxon>
    </lineage>
</organism>
<name>A0A2T4MWI2_AERVE</name>
<reference evidence="1 2" key="1">
    <citation type="submission" date="2018-03" db="EMBL/GenBank/DDBJ databases">
        <title>Aeromonas veronii whole genome sequencing and analysis.</title>
        <authorList>
            <person name="Xie H."/>
            <person name="Liu T."/>
            <person name="Wang K."/>
        </authorList>
    </citation>
    <scope>NUCLEOTIDE SEQUENCE [LARGE SCALE GENOMIC DNA]</scope>
    <source>
        <strain evidence="1 2">XH.VA.1</strain>
    </source>
</reference>
<dbReference type="EMBL" id="PZKL01000045">
    <property type="protein sequence ID" value="PTH78914.1"/>
    <property type="molecule type" value="Genomic_DNA"/>
</dbReference>
<evidence type="ECO:0000313" key="2">
    <source>
        <dbReference type="Proteomes" id="UP000241986"/>
    </source>
</evidence>
<protein>
    <submittedName>
        <fullName evidence="1">Uncharacterized protein</fullName>
    </submittedName>
</protein>